<evidence type="ECO:0000259" key="2">
    <source>
        <dbReference type="Pfam" id="PF18137"/>
    </source>
</evidence>
<dbReference type="InterPro" id="IPR020795">
    <property type="entry name" value="ORC3"/>
</dbReference>
<evidence type="ECO:0000313" key="4">
    <source>
        <dbReference type="Proteomes" id="UP001233271"/>
    </source>
</evidence>
<dbReference type="Pfam" id="PF18137">
    <property type="entry name" value="WHD_ORC"/>
    <property type="match status" value="1"/>
</dbReference>
<dbReference type="InterPro" id="IPR040855">
    <property type="entry name" value="ORC_WH_C"/>
</dbReference>
<feature type="region of interest" description="Disordered" evidence="1">
    <location>
        <begin position="393"/>
        <end position="426"/>
    </location>
</feature>
<reference evidence="3" key="1">
    <citation type="journal article" date="2023" name="BMC Genomics">
        <title>Chromosome-level genome assemblies of Cutaneotrichosporon spp. (Trichosporonales, Basidiomycota) reveal imbalanced evolution between nucleotide sequences and chromosome synteny.</title>
        <authorList>
            <person name="Kobayashi Y."/>
            <person name="Kayamori A."/>
            <person name="Aoki K."/>
            <person name="Shiwa Y."/>
            <person name="Matsutani M."/>
            <person name="Fujita N."/>
            <person name="Sugita T."/>
            <person name="Iwasaki W."/>
            <person name="Tanaka N."/>
            <person name="Takashima M."/>
        </authorList>
    </citation>
    <scope>NUCLEOTIDE SEQUENCE</scope>
    <source>
        <strain evidence="3">HIS019</strain>
    </source>
</reference>
<proteinExistence type="predicted"/>
<dbReference type="KEGG" id="ccac:CcaHIS019_0509310"/>
<accession>A0AA48QXF4</accession>
<dbReference type="GO" id="GO:0006270">
    <property type="term" value="P:DNA replication initiation"/>
    <property type="evidence" value="ECO:0007669"/>
    <property type="project" value="TreeGrafter"/>
</dbReference>
<gene>
    <name evidence="3" type="ORF">CcaverHIS019_0509310</name>
</gene>
<feature type="domain" description="Origin recognition complex subunit 3 winged helix C-terminal" evidence="2">
    <location>
        <begin position="334"/>
        <end position="458"/>
    </location>
</feature>
<dbReference type="GeneID" id="85497173"/>
<dbReference type="Proteomes" id="UP001233271">
    <property type="component" value="Chromosome 5"/>
</dbReference>
<dbReference type="GO" id="GO:0003688">
    <property type="term" value="F:DNA replication origin binding"/>
    <property type="evidence" value="ECO:0007669"/>
    <property type="project" value="TreeGrafter"/>
</dbReference>
<evidence type="ECO:0000313" key="3">
    <source>
        <dbReference type="EMBL" id="BEI93303.1"/>
    </source>
</evidence>
<dbReference type="GO" id="GO:0005656">
    <property type="term" value="C:nuclear pre-replicative complex"/>
    <property type="evidence" value="ECO:0007669"/>
    <property type="project" value="TreeGrafter"/>
</dbReference>
<dbReference type="GO" id="GO:0031261">
    <property type="term" value="C:DNA replication preinitiation complex"/>
    <property type="evidence" value="ECO:0007669"/>
    <property type="project" value="TreeGrafter"/>
</dbReference>
<protein>
    <recommendedName>
        <fullName evidence="2">Origin recognition complex subunit 3 winged helix C-terminal domain-containing protein</fullName>
    </recommendedName>
</protein>
<feature type="compositionally biased region" description="Acidic residues" evidence="1">
    <location>
        <begin position="414"/>
        <end position="425"/>
    </location>
</feature>
<dbReference type="GO" id="GO:0005664">
    <property type="term" value="C:nuclear origin of replication recognition complex"/>
    <property type="evidence" value="ECO:0007669"/>
    <property type="project" value="InterPro"/>
</dbReference>
<dbReference type="EMBL" id="AP028216">
    <property type="protein sequence ID" value="BEI93303.1"/>
    <property type="molecule type" value="Genomic_DNA"/>
</dbReference>
<keyword evidence="4" id="KW-1185">Reference proteome</keyword>
<dbReference type="AlphaFoldDB" id="A0AA48QXF4"/>
<evidence type="ECO:0000256" key="1">
    <source>
        <dbReference type="SAM" id="MobiDB-lite"/>
    </source>
</evidence>
<sequence>MDDDFHSLNKGVFVIPFKGDAGPSSRPSRPLDSVYGSASAAYAQAHKDYEDDRAEEQLDAIRDWLDRCAAPPCLHQAFKIRRVPVALLQGISPEAPRQLPNLTRATTLSGRDLCDIGAAMRALAVGFLGEAALDAKKAGRTPLDEVARWWGKLRDRPALLVHIEQAQLVPTTVLAELVYIVGLHDDVSIRLLLSVPSVTTFLAVWVPLEPSEIDLSVLRSTRRPSGAVNAVLQTALDRSAAPITLSEELAREVRAEDDRLGGGAAATLKSLRWLLLRHSHNSALAALPDVSEEDQPAALQALRDAMSEDASAADELLTLGVSPDLSYTQNPAPRLALLQALANQDTFLSPADHDNRDALKETEMLHSLWESAGKTVNLWDWLEGFRMMLLSEKRAENMPDPTTPSKGKRRRGEEDQEPELGEDEDARAHARFIRFVEEARMMGLVRARGKKSDEVVKAALL</sequence>
<dbReference type="PANTHER" id="PTHR12748:SF0">
    <property type="entry name" value="ORIGIN RECOGNITION COMPLEX SUBUNIT 3"/>
    <property type="match status" value="1"/>
</dbReference>
<organism evidence="3 4">
    <name type="scientific">Cutaneotrichosporon cavernicola</name>
    <dbReference type="NCBI Taxonomy" id="279322"/>
    <lineage>
        <taxon>Eukaryota</taxon>
        <taxon>Fungi</taxon>
        <taxon>Dikarya</taxon>
        <taxon>Basidiomycota</taxon>
        <taxon>Agaricomycotina</taxon>
        <taxon>Tremellomycetes</taxon>
        <taxon>Trichosporonales</taxon>
        <taxon>Trichosporonaceae</taxon>
        <taxon>Cutaneotrichosporon</taxon>
    </lineage>
</organism>
<dbReference type="RefSeq" id="XP_060458568.1">
    <property type="nucleotide sequence ID" value="XM_060602146.1"/>
</dbReference>
<dbReference type="PANTHER" id="PTHR12748">
    <property type="entry name" value="ORIGIN RECOGNITION COMPLEX SUBUNIT 3"/>
    <property type="match status" value="1"/>
</dbReference>
<name>A0AA48QXF4_9TREE</name>